<dbReference type="GeneID" id="114333083"/>
<evidence type="ECO:0000313" key="2">
    <source>
        <dbReference type="EnsemblMetazoa" id="XP_050511466.1"/>
    </source>
</evidence>
<sequence>MTMDYTIEKCYEVYKIECLSQNQECVSADKFRRVFTEDFNIKFKSPKSDTCHICDSIYVSMKEATIQRNEEQIQALQLKQELHHRKAKAGQDAIKNATKTAQENNETYAITFDLQQALPTPKLSTGPTFYKKKLFSYNLGIDSLYPSQGYFYLWDESTAARGADEIGSCLLKHFQIHNIKGHTLIAISDNCIGQNKNWSLVGVWLRLLALGNFKEIIHIFPQVGHTMLPSDRDFAVVEKYVRAHCQYVYSPAEWENILRTCQRKNPFIVYKMNQEDFLKVSEMRNYFVQPKSTPANPCSIRNAVRMRFSAENFEHIEIADTYNGEFNSYSIQKRERTGILQEHFIQDLQKKYATRLGIEPSKLEHVLSCLEWIPSVHHEFYRSLFAKSL</sequence>
<dbReference type="PANTHER" id="PTHR10773:SF19">
    <property type="match status" value="1"/>
</dbReference>
<keyword evidence="3" id="KW-1185">Reference proteome</keyword>
<dbReference type="PANTHER" id="PTHR10773">
    <property type="entry name" value="DNA-DIRECTED RNA POLYMERASES I, II, AND III SUBUNIT RPABC2"/>
    <property type="match status" value="1"/>
</dbReference>
<evidence type="ECO:0000259" key="1">
    <source>
        <dbReference type="Pfam" id="PF25273"/>
    </source>
</evidence>
<evidence type="ECO:0000313" key="3">
    <source>
        <dbReference type="Proteomes" id="UP001652700"/>
    </source>
</evidence>
<proteinExistence type="predicted"/>
<feature type="domain" description="DUF7869" evidence="1">
    <location>
        <begin position="160"/>
        <end position="264"/>
    </location>
</feature>
<dbReference type="EnsemblMetazoa" id="XM_050655509.1">
    <property type="protein sequence ID" value="XP_050511466.1"/>
    <property type="gene ID" value="LOC114333083"/>
</dbReference>
<dbReference type="InterPro" id="IPR057191">
    <property type="entry name" value="DUF7869"/>
</dbReference>
<organism evidence="2 3">
    <name type="scientific">Diabrotica virgifera virgifera</name>
    <name type="common">western corn rootworm</name>
    <dbReference type="NCBI Taxonomy" id="50390"/>
    <lineage>
        <taxon>Eukaryota</taxon>
        <taxon>Metazoa</taxon>
        <taxon>Ecdysozoa</taxon>
        <taxon>Arthropoda</taxon>
        <taxon>Hexapoda</taxon>
        <taxon>Insecta</taxon>
        <taxon>Pterygota</taxon>
        <taxon>Neoptera</taxon>
        <taxon>Endopterygota</taxon>
        <taxon>Coleoptera</taxon>
        <taxon>Polyphaga</taxon>
        <taxon>Cucujiformia</taxon>
        <taxon>Chrysomeloidea</taxon>
        <taxon>Chrysomelidae</taxon>
        <taxon>Galerucinae</taxon>
        <taxon>Diabroticina</taxon>
        <taxon>Diabroticites</taxon>
        <taxon>Diabrotica</taxon>
    </lineage>
</organism>
<dbReference type="Proteomes" id="UP001652700">
    <property type="component" value="Unplaced"/>
</dbReference>
<accession>A0ABM5KMP2</accession>
<name>A0ABM5KMP2_DIAVI</name>
<protein>
    <recommendedName>
        <fullName evidence="1">DUF7869 domain-containing protein</fullName>
    </recommendedName>
</protein>
<reference evidence="2" key="1">
    <citation type="submission" date="2025-05" db="UniProtKB">
        <authorList>
            <consortium name="EnsemblMetazoa"/>
        </authorList>
    </citation>
    <scope>IDENTIFICATION</scope>
</reference>
<dbReference type="RefSeq" id="XP_050511466.1">
    <property type="nucleotide sequence ID" value="XM_050655509.1"/>
</dbReference>
<dbReference type="Pfam" id="PF25273">
    <property type="entry name" value="DUF7869"/>
    <property type="match status" value="1"/>
</dbReference>